<dbReference type="PANTHER" id="PTHR23226:SF377">
    <property type="entry name" value="ZINC FINGER AND SCAN DOMAIN-CONTAINING PROTEIN 20"/>
    <property type="match status" value="1"/>
</dbReference>
<comment type="caution">
    <text evidence="8">The sequence shown here is derived from an EMBL/GenBank/DDBJ whole genome shotgun (WGS) entry which is preliminary data.</text>
</comment>
<feature type="compositionally biased region" description="Polar residues" evidence="6">
    <location>
        <begin position="453"/>
        <end position="463"/>
    </location>
</feature>
<dbReference type="Pfam" id="PF00096">
    <property type="entry name" value="zf-C2H2"/>
    <property type="match status" value="1"/>
</dbReference>
<feature type="region of interest" description="Disordered" evidence="6">
    <location>
        <begin position="51"/>
        <end position="70"/>
    </location>
</feature>
<dbReference type="Proteomes" id="UP000646827">
    <property type="component" value="Unassembled WGS sequence"/>
</dbReference>
<dbReference type="OrthoDB" id="8117402at2759"/>
<feature type="domain" description="C2H2-type" evidence="7">
    <location>
        <begin position="485"/>
        <end position="513"/>
    </location>
</feature>
<dbReference type="GO" id="GO:0000981">
    <property type="term" value="F:DNA-binding transcription factor activity, RNA polymerase II-specific"/>
    <property type="evidence" value="ECO:0007669"/>
    <property type="project" value="TreeGrafter"/>
</dbReference>
<dbReference type="PANTHER" id="PTHR23226">
    <property type="entry name" value="ZINC FINGER AND SCAN DOMAIN-CONTAINING"/>
    <property type="match status" value="1"/>
</dbReference>
<evidence type="ECO:0000256" key="5">
    <source>
        <dbReference type="PROSITE-ProRule" id="PRU00042"/>
    </source>
</evidence>
<keyword evidence="3 5" id="KW-0863">Zinc-finger</keyword>
<dbReference type="InterPro" id="IPR036236">
    <property type="entry name" value="Znf_C2H2_sf"/>
</dbReference>
<dbReference type="Gene3D" id="3.30.160.60">
    <property type="entry name" value="Classic Zinc Finger"/>
    <property type="match status" value="1"/>
</dbReference>
<dbReference type="SMART" id="SM00355">
    <property type="entry name" value="ZnF_C2H2"/>
    <property type="match status" value="2"/>
</dbReference>
<keyword evidence="4" id="KW-0862">Zinc</keyword>
<evidence type="ECO:0000256" key="3">
    <source>
        <dbReference type="ARBA" id="ARBA00022771"/>
    </source>
</evidence>
<reference evidence="8 9" key="1">
    <citation type="submission" date="2020-12" db="EMBL/GenBank/DDBJ databases">
        <title>Metabolic potential, ecology and presence of endohyphal bacteria is reflected in genomic diversity of Mucoromycotina.</title>
        <authorList>
            <person name="Muszewska A."/>
            <person name="Okrasinska A."/>
            <person name="Steczkiewicz K."/>
            <person name="Drgas O."/>
            <person name="Orlowska M."/>
            <person name="Perlinska-Lenart U."/>
            <person name="Aleksandrzak-Piekarczyk T."/>
            <person name="Szatraj K."/>
            <person name="Zielenkiewicz U."/>
            <person name="Pilsyk S."/>
            <person name="Malc E."/>
            <person name="Mieczkowski P."/>
            <person name="Kruszewska J.S."/>
            <person name="Biernat P."/>
            <person name="Pawlowska J."/>
        </authorList>
    </citation>
    <scope>NUCLEOTIDE SEQUENCE [LARGE SCALE GENOMIC DNA]</scope>
    <source>
        <strain evidence="8 9">CBS 142.35</strain>
    </source>
</reference>
<dbReference type="GO" id="GO:0008270">
    <property type="term" value="F:zinc ion binding"/>
    <property type="evidence" value="ECO:0007669"/>
    <property type="project" value="UniProtKB-KW"/>
</dbReference>
<protein>
    <recommendedName>
        <fullName evidence="7">C2H2-type domain-containing protein</fullName>
    </recommendedName>
</protein>
<dbReference type="AlphaFoldDB" id="A0A8H7S5T1"/>
<dbReference type="CDD" id="cd00065">
    <property type="entry name" value="FYVE_like_SF"/>
    <property type="match status" value="1"/>
</dbReference>
<proteinExistence type="predicted"/>
<feature type="domain" description="C2H2-type" evidence="7">
    <location>
        <begin position="514"/>
        <end position="541"/>
    </location>
</feature>
<evidence type="ECO:0000256" key="6">
    <source>
        <dbReference type="SAM" id="MobiDB-lite"/>
    </source>
</evidence>
<dbReference type="SUPFAM" id="SSF57667">
    <property type="entry name" value="beta-beta-alpha zinc fingers"/>
    <property type="match status" value="1"/>
</dbReference>
<keyword evidence="9" id="KW-1185">Reference proteome</keyword>
<dbReference type="GO" id="GO:0000978">
    <property type="term" value="F:RNA polymerase II cis-regulatory region sequence-specific DNA binding"/>
    <property type="evidence" value="ECO:0007669"/>
    <property type="project" value="TreeGrafter"/>
</dbReference>
<keyword evidence="2" id="KW-0677">Repeat</keyword>
<dbReference type="InterPro" id="IPR013087">
    <property type="entry name" value="Znf_C2H2_type"/>
</dbReference>
<evidence type="ECO:0000256" key="4">
    <source>
        <dbReference type="ARBA" id="ARBA00022833"/>
    </source>
</evidence>
<organism evidence="8 9">
    <name type="scientific">Circinella minor</name>
    <dbReference type="NCBI Taxonomy" id="1195481"/>
    <lineage>
        <taxon>Eukaryota</taxon>
        <taxon>Fungi</taxon>
        <taxon>Fungi incertae sedis</taxon>
        <taxon>Mucoromycota</taxon>
        <taxon>Mucoromycotina</taxon>
        <taxon>Mucoromycetes</taxon>
        <taxon>Mucorales</taxon>
        <taxon>Lichtheimiaceae</taxon>
        <taxon>Circinella</taxon>
    </lineage>
</organism>
<dbReference type="EMBL" id="JAEPRB010000078">
    <property type="protein sequence ID" value="KAG2222618.1"/>
    <property type="molecule type" value="Genomic_DNA"/>
</dbReference>
<sequence length="542" mass="61153">MPILLHHNHPDIFSSSSEIANKFQLEQYYNMDLINHNMNLLTDVSVEASTNRRGTTSMTTTGLSTEDGNSNGSFYTNSNNNNKAGTFSSINLLNNTQATISTTTANAEGCISSCSSKYPDDFLTYQAFNKPTKSDALETIKRIQRSSPQTMKNSLSTSSQGYNDINQFHYETNDHGISLQQQQEEYSVKPIFNTSCSPIPINRQEAQYNNMNNQQQELSFLSMLLDYNLNQTPCSSSTLSYSVSSLIMDDCDMLNFDQQIEMSTSTTKTTTAMISPALVKDSTNGFEDSPIILNFQKTATSGTSNNNSNINDTTIPQSSSSYINMLHRNNNSFSSFGSSSSLMLDTPPTHDTLPNYSVIPHEDRSLSLPNELDMITTTTLKEKEKPNYYNQPMIPLSSCYSSTSTTNTSLNFHVQSNNNISLSQYTNNKPIRIAPYSPSLSKRNRNQSNQHFIKHQQQMTESDTTTTTTTTKKTAKKKRKYSESDPCGNCGKKFTREIDRKRHENTVHTRQKKYKCRECGRSFSRHDSLLRHERKEKDCRPC</sequence>
<gene>
    <name evidence="8" type="ORF">INT45_008282</name>
</gene>
<dbReference type="FunFam" id="3.30.160.60:FF:000100">
    <property type="entry name" value="Zinc finger 45-like"/>
    <property type="match status" value="1"/>
</dbReference>
<evidence type="ECO:0000313" key="9">
    <source>
        <dbReference type="Proteomes" id="UP000646827"/>
    </source>
</evidence>
<feature type="region of interest" description="Disordered" evidence="6">
    <location>
        <begin position="453"/>
        <end position="487"/>
    </location>
</feature>
<dbReference type="PROSITE" id="PS00028">
    <property type="entry name" value="ZINC_FINGER_C2H2_1"/>
    <property type="match status" value="1"/>
</dbReference>
<evidence type="ECO:0000256" key="2">
    <source>
        <dbReference type="ARBA" id="ARBA00022737"/>
    </source>
</evidence>
<evidence type="ECO:0000259" key="7">
    <source>
        <dbReference type="PROSITE" id="PS50157"/>
    </source>
</evidence>
<name>A0A8H7S5T1_9FUNG</name>
<keyword evidence="1" id="KW-0479">Metal-binding</keyword>
<dbReference type="PROSITE" id="PS50157">
    <property type="entry name" value="ZINC_FINGER_C2H2_2"/>
    <property type="match status" value="2"/>
</dbReference>
<accession>A0A8H7S5T1</accession>
<evidence type="ECO:0000313" key="8">
    <source>
        <dbReference type="EMBL" id="KAG2222618.1"/>
    </source>
</evidence>
<evidence type="ECO:0000256" key="1">
    <source>
        <dbReference type="ARBA" id="ARBA00022723"/>
    </source>
</evidence>